<evidence type="ECO:0000313" key="2">
    <source>
        <dbReference type="Proteomes" id="UP000699462"/>
    </source>
</evidence>
<sequence length="94" mass="10569">EKQIITAEIFQCDREDREDSKLLGFVQCTVGRVIHSGGELQLILTCEDEKQNTIGREDATSQSTVIVCIREDPFSKVSPTLKPMALLPPHLTYH</sequence>
<organism evidence="1 2">
    <name type="scientific">Paragonimus westermani</name>
    <dbReference type="NCBI Taxonomy" id="34504"/>
    <lineage>
        <taxon>Eukaryota</taxon>
        <taxon>Metazoa</taxon>
        <taxon>Spiralia</taxon>
        <taxon>Lophotrochozoa</taxon>
        <taxon>Platyhelminthes</taxon>
        <taxon>Trematoda</taxon>
        <taxon>Digenea</taxon>
        <taxon>Plagiorchiida</taxon>
        <taxon>Troglotremata</taxon>
        <taxon>Troglotrematidae</taxon>
        <taxon>Paragonimus</taxon>
    </lineage>
</organism>
<dbReference type="EMBL" id="JTDF01000007">
    <property type="protein sequence ID" value="KAF8572511.1"/>
    <property type="molecule type" value="Genomic_DNA"/>
</dbReference>
<evidence type="ECO:0000313" key="1">
    <source>
        <dbReference type="EMBL" id="KAF8572511.1"/>
    </source>
</evidence>
<dbReference type="Proteomes" id="UP000699462">
    <property type="component" value="Unassembled WGS sequence"/>
</dbReference>
<dbReference type="OrthoDB" id="5855668at2759"/>
<gene>
    <name evidence="1" type="ORF">P879_00293</name>
</gene>
<comment type="caution">
    <text evidence="1">The sequence shown here is derived from an EMBL/GenBank/DDBJ whole genome shotgun (WGS) entry which is preliminary data.</text>
</comment>
<proteinExistence type="predicted"/>
<dbReference type="AlphaFoldDB" id="A0A8T0E1B1"/>
<name>A0A8T0E1B1_9TREM</name>
<feature type="non-terminal residue" evidence="1">
    <location>
        <position position="94"/>
    </location>
</feature>
<reference evidence="1 2" key="1">
    <citation type="submission" date="2019-07" db="EMBL/GenBank/DDBJ databases">
        <title>Annotation for the trematode Paragonimus westermani.</title>
        <authorList>
            <person name="Choi Y.-J."/>
        </authorList>
    </citation>
    <scope>NUCLEOTIDE SEQUENCE [LARGE SCALE GENOMIC DNA]</scope>
    <source>
        <strain evidence="1">180907_Pwestermani</strain>
    </source>
</reference>
<accession>A0A8T0E1B1</accession>
<keyword evidence="2" id="KW-1185">Reference proteome</keyword>
<protein>
    <submittedName>
        <fullName evidence="1">Uncharacterized protein</fullName>
    </submittedName>
</protein>